<feature type="transmembrane region" description="Helical" evidence="7">
    <location>
        <begin position="439"/>
        <end position="461"/>
    </location>
</feature>
<reference evidence="8" key="2">
    <citation type="submission" date="2014-08" db="EMBL/GenBank/DDBJ databases">
        <title>Exploiting Issatchenkia orientalis SD108 for Succinic Acid Production.</title>
        <authorList>
            <person name="Xiao H."/>
            <person name="Shao Z."/>
            <person name="Jiang Y."/>
            <person name="Dole S."/>
            <person name="Zhao H."/>
        </authorList>
    </citation>
    <scope>NUCLEOTIDE SEQUENCE [LARGE SCALE GENOMIC DNA]</scope>
    <source>
        <strain evidence="8">SD108</strain>
    </source>
</reference>
<dbReference type="Pfam" id="PF07690">
    <property type="entry name" value="MFS_1"/>
    <property type="match status" value="1"/>
</dbReference>
<name>A0A099NVY1_PICKU</name>
<dbReference type="SUPFAM" id="SSF103473">
    <property type="entry name" value="MFS general substrate transporter"/>
    <property type="match status" value="1"/>
</dbReference>
<feature type="transmembrane region" description="Helical" evidence="7">
    <location>
        <begin position="363"/>
        <end position="383"/>
    </location>
</feature>
<dbReference type="GO" id="GO:0022857">
    <property type="term" value="F:transmembrane transporter activity"/>
    <property type="evidence" value="ECO:0007669"/>
    <property type="project" value="InterPro"/>
</dbReference>
<evidence type="ECO:0000256" key="6">
    <source>
        <dbReference type="ARBA" id="ARBA00023136"/>
    </source>
</evidence>
<keyword evidence="4 7" id="KW-0812">Transmembrane</keyword>
<dbReference type="Proteomes" id="UP000029867">
    <property type="component" value="Unassembled WGS sequence"/>
</dbReference>
<dbReference type="Gene3D" id="1.20.1250.20">
    <property type="entry name" value="MFS general substrate transporter like domains"/>
    <property type="match status" value="1"/>
</dbReference>
<keyword evidence="6 7" id="KW-0472">Membrane</keyword>
<reference evidence="11" key="3">
    <citation type="journal article" date="2017" name="Genome Announc.">
        <title>Genome sequences of Cyberlindnera fabianii 65, Pichia kudriavzevii 129, and Saccharomyces cerevisiae 131 isolated from fermented masau fruits in Zimbabwe.</title>
        <authorList>
            <person name="van Rijswijck I.M.H."/>
            <person name="Derks M.F.L."/>
            <person name="Abee T."/>
            <person name="de Ridder D."/>
            <person name="Smid E.J."/>
        </authorList>
    </citation>
    <scope>NUCLEOTIDE SEQUENCE [LARGE SCALE GENOMIC DNA]</scope>
    <source>
        <strain evidence="11">129</strain>
    </source>
</reference>
<feature type="transmembrane region" description="Helical" evidence="7">
    <location>
        <begin position="208"/>
        <end position="231"/>
    </location>
</feature>
<evidence type="ECO:0000256" key="2">
    <source>
        <dbReference type="ARBA" id="ARBA00006595"/>
    </source>
</evidence>
<dbReference type="InterPro" id="IPR052599">
    <property type="entry name" value="SLC43A_AATransporter"/>
</dbReference>
<keyword evidence="3" id="KW-0813">Transport</keyword>
<organism evidence="8 10">
    <name type="scientific">Pichia kudriavzevii</name>
    <name type="common">Yeast</name>
    <name type="synonym">Issatchenkia orientalis</name>
    <dbReference type="NCBI Taxonomy" id="4909"/>
    <lineage>
        <taxon>Eukaryota</taxon>
        <taxon>Fungi</taxon>
        <taxon>Dikarya</taxon>
        <taxon>Ascomycota</taxon>
        <taxon>Saccharomycotina</taxon>
        <taxon>Pichiomycetes</taxon>
        <taxon>Pichiales</taxon>
        <taxon>Pichiaceae</taxon>
        <taxon>Pichia</taxon>
    </lineage>
</organism>
<dbReference type="AlphaFoldDB" id="A0A099NVY1"/>
<dbReference type="EMBL" id="MQVM01000007">
    <property type="protein sequence ID" value="ONH75248.1"/>
    <property type="molecule type" value="Genomic_DNA"/>
</dbReference>
<feature type="transmembrane region" description="Helical" evidence="7">
    <location>
        <begin position="403"/>
        <end position="427"/>
    </location>
</feature>
<comment type="similarity">
    <text evidence="2">Belongs to the SLC43A transporter (TC 2.A.1.44) family.</text>
</comment>
<feature type="transmembrane region" description="Helical" evidence="7">
    <location>
        <begin position="93"/>
        <end position="111"/>
    </location>
</feature>
<feature type="transmembrane region" description="Helical" evidence="7">
    <location>
        <begin position="481"/>
        <end position="500"/>
    </location>
</feature>
<dbReference type="PANTHER" id="PTHR20772:SF2">
    <property type="entry name" value="PROTEIN FMP42"/>
    <property type="match status" value="1"/>
</dbReference>
<dbReference type="Proteomes" id="UP000189274">
    <property type="component" value="Unassembled WGS sequence"/>
</dbReference>
<proteinExistence type="inferred from homology"/>
<sequence length="522" mass="57821">MASDENTPLLPIGSHTRVSTQQTPSLALRITQVGCAMVWCLFAAGPVFGFAALKPVLISQGVYKEACEVGTGSVPSILEAACVEQDLKLNRMFTYAAVITNATALLVGPILDNYGPRVTGIIGSFILAMASLLLSNGSSIKSFDAYLFGYIALAFGGPFVFISCFQLANSFPGRSGLILALLTGAFDTSSALFLFYRVVYQNNYISNLTLKTFFSYYLVVPLFILLCQFFIMPHRSYKTIETLAKEAETGLDEHGLPMNPHDSRYQPDEIADRETDRARRGSVVSAKSVYEEIADHQLKEASGGIFGVLHSVPLYEQFKSPWWYLMCMFTTIQMLRINYFVATIASQMEYYFNPEIAIRINKFFDIALPLGGIISIPFIGLILDNLQTYKILMILLTVSTSIGLFGMTCNQVLQYIGILLLVLYRPFYYTAVSDYCVKVFGYANFGTVYGAIIFISGMMNISQTLLDNATHFQFGNDPTPINTLLVTLTVLSGGSMLLYIKHQEKALIRAHVIEDAIDPNFL</sequence>
<comment type="caution">
    <text evidence="8">The sequence shown here is derived from an EMBL/GenBank/DDBJ whole genome shotgun (WGS) entry which is preliminary data.</text>
</comment>
<dbReference type="InterPro" id="IPR036259">
    <property type="entry name" value="MFS_trans_sf"/>
</dbReference>
<dbReference type="HOGENOM" id="CLU_014401_1_1_1"/>
<evidence type="ECO:0000256" key="3">
    <source>
        <dbReference type="ARBA" id="ARBA00022448"/>
    </source>
</evidence>
<dbReference type="GO" id="GO:0000329">
    <property type="term" value="C:fungal-type vacuole membrane"/>
    <property type="evidence" value="ECO:0007669"/>
    <property type="project" value="TreeGrafter"/>
</dbReference>
<feature type="transmembrane region" description="Helical" evidence="7">
    <location>
        <begin position="174"/>
        <end position="196"/>
    </location>
</feature>
<dbReference type="EMBL" id="JQFK01000054">
    <property type="protein sequence ID" value="KGK36765.1"/>
    <property type="molecule type" value="Genomic_DNA"/>
</dbReference>
<feature type="transmembrane region" description="Helical" evidence="7">
    <location>
        <begin position="30"/>
        <end position="53"/>
    </location>
</feature>
<evidence type="ECO:0000256" key="5">
    <source>
        <dbReference type="ARBA" id="ARBA00022989"/>
    </source>
</evidence>
<evidence type="ECO:0000256" key="4">
    <source>
        <dbReference type="ARBA" id="ARBA00022692"/>
    </source>
</evidence>
<protein>
    <submittedName>
        <fullName evidence="9">Protein FMP42</fullName>
    </submittedName>
</protein>
<feature type="transmembrane region" description="Helical" evidence="7">
    <location>
        <begin position="147"/>
        <end position="168"/>
    </location>
</feature>
<evidence type="ECO:0000313" key="8">
    <source>
        <dbReference type="EMBL" id="KGK36765.1"/>
    </source>
</evidence>
<feature type="transmembrane region" description="Helical" evidence="7">
    <location>
        <begin position="322"/>
        <end position="342"/>
    </location>
</feature>
<accession>A0A099NVY1</accession>
<gene>
    <name evidence="9" type="ORF">BOH78_2038</name>
    <name evidence="8" type="ORF">JL09_g4077</name>
</gene>
<evidence type="ECO:0000256" key="1">
    <source>
        <dbReference type="ARBA" id="ARBA00004141"/>
    </source>
</evidence>
<dbReference type="VEuPathDB" id="FungiDB:C5L36_0D04420"/>
<evidence type="ECO:0000313" key="10">
    <source>
        <dbReference type="Proteomes" id="UP000029867"/>
    </source>
</evidence>
<dbReference type="PANTHER" id="PTHR20772">
    <property type="entry name" value="PROTEIN FMP42"/>
    <property type="match status" value="1"/>
</dbReference>
<evidence type="ECO:0000313" key="9">
    <source>
        <dbReference type="EMBL" id="ONH75248.1"/>
    </source>
</evidence>
<feature type="transmembrane region" description="Helical" evidence="7">
    <location>
        <begin position="117"/>
        <end position="135"/>
    </location>
</feature>
<dbReference type="InterPro" id="IPR011701">
    <property type="entry name" value="MFS"/>
</dbReference>
<reference evidence="10" key="1">
    <citation type="journal article" date="2014" name="Microb. Cell Fact.">
        <title>Exploiting Issatchenkia orientalis SD108 for succinic acid production.</title>
        <authorList>
            <person name="Xiao H."/>
            <person name="Shao Z."/>
            <person name="Jiang Y."/>
            <person name="Dole S."/>
            <person name="Zhao H."/>
        </authorList>
    </citation>
    <scope>NUCLEOTIDE SEQUENCE [LARGE SCALE GENOMIC DNA]</scope>
    <source>
        <strain evidence="10">SD108</strain>
    </source>
</reference>
<reference evidence="9" key="4">
    <citation type="submission" date="2017-01" db="EMBL/GenBank/DDBJ databases">
        <authorList>
            <person name="Mah S.A."/>
            <person name="Swanson W.J."/>
            <person name="Moy G.W."/>
            <person name="Vacquier V.D."/>
        </authorList>
    </citation>
    <scope>NUCLEOTIDE SEQUENCE [LARGE SCALE GENOMIC DNA]</scope>
    <source>
        <strain evidence="9">129</strain>
    </source>
</reference>
<keyword evidence="5 7" id="KW-1133">Transmembrane helix</keyword>
<comment type="subcellular location">
    <subcellularLocation>
        <location evidence="1">Membrane</location>
        <topology evidence="1">Multi-pass membrane protein</topology>
    </subcellularLocation>
</comment>
<dbReference type="eggNOG" id="ENOG502QRYG">
    <property type="taxonomic scope" value="Eukaryota"/>
</dbReference>
<evidence type="ECO:0000256" key="7">
    <source>
        <dbReference type="SAM" id="Phobius"/>
    </source>
</evidence>
<evidence type="ECO:0000313" key="11">
    <source>
        <dbReference type="Proteomes" id="UP000189274"/>
    </source>
</evidence>